<evidence type="ECO:0000256" key="1">
    <source>
        <dbReference type="SAM" id="Phobius"/>
    </source>
</evidence>
<sequence>MSISENNDNTTKITSRIARRFSSEGSIGFRIVSWCKEQADFLLHIGQLSLVAALFFGIGMLFAQHFLFPKESFTIRESQKGFPALMQANILGAVPPQPARNTVGAGTYVASRNGKNYYKLSCRNTIKETNKVYFTSEEDAKKAGYAPSASCFK</sequence>
<proteinExistence type="predicted"/>
<evidence type="ECO:0000313" key="2">
    <source>
        <dbReference type="EMBL" id="OGD34721.1"/>
    </source>
</evidence>
<evidence type="ECO:0000313" key="3">
    <source>
        <dbReference type="Proteomes" id="UP000176650"/>
    </source>
</evidence>
<feature type="transmembrane region" description="Helical" evidence="1">
    <location>
        <begin position="41"/>
        <end position="63"/>
    </location>
</feature>
<dbReference type="EMBL" id="MEYS01000001">
    <property type="protein sequence ID" value="OGD34721.1"/>
    <property type="molecule type" value="Genomic_DNA"/>
</dbReference>
<dbReference type="AlphaFoldDB" id="A0A1F5BVU3"/>
<dbReference type="STRING" id="1797298.A2988_04460"/>
<dbReference type="Proteomes" id="UP000176650">
    <property type="component" value="Unassembled WGS sequence"/>
</dbReference>
<comment type="caution">
    <text evidence="2">The sequence shown here is derived from an EMBL/GenBank/DDBJ whole genome shotgun (WGS) entry which is preliminary data.</text>
</comment>
<protein>
    <recommendedName>
        <fullName evidence="4">Ada DNA repair metal-binding domain-containing protein</fullName>
    </recommendedName>
</protein>
<gene>
    <name evidence="2" type="ORF">A2988_04460</name>
</gene>
<dbReference type="InterPro" id="IPR035451">
    <property type="entry name" value="Ada-like_dom_sf"/>
</dbReference>
<accession>A0A1F5BVU3</accession>
<keyword evidence="1" id="KW-0812">Transmembrane</keyword>
<keyword evidence="1" id="KW-1133">Transmembrane helix</keyword>
<name>A0A1F5BVU3_9BACT</name>
<reference evidence="2 3" key="1">
    <citation type="journal article" date="2016" name="Nat. Commun.">
        <title>Thousands of microbial genomes shed light on interconnected biogeochemical processes in an aquifer system.</title>
        <authorList>
            <person name="Anantharaman K."/>
            <person name="Brown C.T."/>
            <person name="Hug L.A."/>
            <person name="Sharon I."/>
            <person name="Castelle C.J."/>
            <person name="Probst A.J."/>
            <person name="Thomas B.C."/>
            <person name="Singh A."/>
            <person name="Wilkins M.J."/>
            <person name="Karaoz U."/>
            <person name="Brodie E.L."/>
            <person name="Williams K.H."/>
            <person name="Hubbard S.S."/>
            <person name="Banfield J.F."/>
        </authorList>
    </citation>
    <scope>NUCLEOTIDE SEQUENCE [LARGE SCALE GENOMIC DNA]</scope>
</reference>
<dbReference type="Gene3D" id="3.40.10.10">
    <property type="entry name" value="DNA Methylphosphotriester Repair Domain"/>
    <property type="match status" value="1"/>
</dbReference>
<dbReference type="SUPFAM" id="SSF57884">
    <property type="entry name" value="Ada DNA repair protein, N-terminal domain (N-Ada 10)"/>
    <property type="match status" value="1"/>
</dbReference>
<evidence type="ECO:0008006" key="4">
    <source>
        <dbReference type="Google" id="ProtNLM"/>
    </source>
</evidence>
<keyword evidence="1" id="KW-0472">Membrane</keyword>
<organism evidence="2 3">
    <name type="scientific">Candidatus Azambacteria bacterium RIFCSPLOWO2_01_FULL_46_25</name>
    <dbReference type="NCBI Taxonomy" id="1797298"/>
    <lineage>
        <taxon>Bacteria</taxon>
        <taxon>Candidatus Azamiibacteriota</taxon>
    </lineage>
</organism>